<dbReference type="RefSeq" id="WP_256616032.1">
    <property type="nucleotide sequence ID" value="NZ_JANIBK010000083.1"/>
</dbReference>
<organism evidence="2 3">
    <name type="scientific">Methylomonas rivi</name>
    <dbReference type="NCBI Taxonomy" id="2952226"/>
    <lineage>
        <taxon>Bacteria</taxon>
        <taxon>Pseudomonadati</taxon>
        <taxon>Pseudomonadota</taxon>
        <taxon>Gammaproteobacteria</taxon>
        <taxon>Methylococcales</taxon>
        <taxon>Methylococcaceae</taxon>
        <taxon>Methylomonas</taxon>
    </lineage>
</organism>
<proteinExistence type="predicted"/>
<sequence length="91" mass="9549">MLGVIAASLVGVWFYSTAGRSGRPPVSWGVSGVVVYFLAALLWSLIVTPGIKDAATHNPNGALIFIVRYAYIGAGLAAAAAVNFWLNQARN</sequence>
<evidence type="ECO:0000313" key="2">
    <source>
        <dbReference type="EMBL" id="MCQ8129599.1"/>
    </source>
</evidence>
<reference evidence="2 3" key="1">
    <citation type="submission" date="2022-07" db="EMBL/GenBank/DDBJ databases">
        <title>Methylomonas rivi sp. nov., Methylomonas rosea sp. nov., Methylomonas aureus sp. nov. and Methylomonas subterranea sp. nov., four novel methanotrophs isolated from a freshwater creek and the deep terrestrial subsurface.</title>
        <authorList>
            <person name="Abin C."/>
            <person name="Sankaranarayanan K."/>
            <person name="Garner C."/>
            <person name="Sindelar R."/>
            <person name="Kotary K."/>
            <person name="Garner R."/>
            <person name="Barclay S."/>
            <person name="Lawson P."/>
            <person name="Krumholz L."/>
        </authorList>
    </citation>
    <scope>NUCLEOTIDE SEQUENCE [LARGE SCALE GENOMIC DNA]</scope>
    <source>
        <strain evidence="2 3">WSC-6</strain>
    </source>
</reference>
<dbReference type="Proteomes" id="UP001524586">
    <property type="component" value="Unassembled WGS sequence"/>
</dbReference>
<keyword evidence="1" id="KW-0472">Membrane</keyword>
<keyword evidence="1" id="KW-1133">Transmembrane helix</keyword>
<feature type="transmembrane region" description="Helical" evidence="1">
    <location>
        <begin position="28"/>
        <end position="51"/>
    </location>
</feature>
<evidence type="ECO:0000313" key="3">
    <source>
        <dbReference type="Proteomes" id="UP001524586"/>
    </source>
</evidence>
<feature type="transmembrane region" description="Helical" evidence="1">
    <location>
        <begin position="63"/>
        <end position="86"/>
    </location>
</feature>
<protein>
    <submittedName>
        <fullName evidence="2">Uncharacterized protein</fullName>
    </submittedName>
</protein>
<name>A0ABT1U6W3_9GAMM</name>
<keyword evidence="1" id="KW-0812">Transmembrane</keyword>
<evidence type="ECO:0000256" key="1">
    <source>
        <dbReference type="SAM" id="Phobius"/>
    </source>
</evidence>
<gene>
    <name evidence="2" type="ORF">NP596_14130</name>
</gene>
<accession>A0ABT1U6W3</accession>
<comment type="caution">
    <text evidence="2">The sequence shown here is derived from an EMBL/GenBank/DDBJ whole genome shotgun (WGS) entry which is preliminary data.</text>
</comment>
<keyword evidence="3" id="KW-1185">Reference proteome</keyword>
<dbReference type="EMBL" id="JANIBK010000083">
    <property type="protein sequence ID" value="MCQ8129599.1"/>
    <property type="molecule type" value="Genomic_DNA"/>
</dbReference>